<keyword evidence="2" id="KW-1185">Reference proteome</keyword>
<dbReference type="GO" id="GO:0032259">
    <property type="term" value="P:methylation"/>
    <property type="evidence" value="ECO:0007669"/>
    <property type="project" value="UniProtKB-KW"/>
</dbReference>
<evidence type="ECO:0000313" key="1">
    <source>
        <dbReference type="EMBL" id="PZW44190.1"/>
    </source>
</evidence>
<dbReference type="CDD" id="cd02440">
    <property type="entry name" value="AdoMet_MTases"/>
    <property type="match status" value="1"/>
</dbReference>
<protein>
    <submittedName>
        <fullName evidence="1">Methyltransferase family protein</fullName>
    </submittedName>
</protein>
<keyword evidence="1" id="KW-0808">Transferase</keyword>
<dbReference type="SUPFAM" id="SSF53335">
    <property type="entry name" value="S-adenosyl-L-methionine-dependent methyltransferases"/>
    <property type="match status" value="1"/>
</dbReference>
<dbReference type="Gene3D" id="3.40.50.150">
    <property type="entry name" value="Vaccinia Virus protein VP39"/>
    <property type="match status" value="1"/>
</dbReference>
<comment type="caution">
    <text evidence="1">The sequence shown here is derived from an EMBL/GenBank/DDBJ whole genome shotgun (WGS) entry which is preliminary data.</text>
</comment>
<dbReference type="RefSeq" id="WP_111539855.1">
    <property type="nucleotide sequence ID" value="NZ_QKYV01000001.1"/>
</dbReference>
<sequence>MEKTTEVYLSCKDYTVSQQEFQLVWNAEKDILITHPQPSLEELPSYYKSEDYISHTDSSKSLFDKAYQSVKKMMLAQKLKLINSFATEEKTILDIGAGTGDFLQYISKHNWKVSGVEPNEKARNLAKSKNLNLLRDLSSFNNEKFDVITLWHVLEHIPNLKEQIEQFHHLLKPNGVLVIAVPNFESYDAKYYKEYWAAYDVPRHLWHFSKQGIKSLFTKYNFVQKSIHPLWFDSFYVSLLSEKYKNKSPNYFKAFKVGLKSNFKAKTTQNYSSHIYTFQKAK</sequence>
<name>A0A2W7K9B3_9FLAO</name>
<dbReference type="Pfam" id="PF13489">
    <property type="entry name" value="Methyltransf_23"/>
    <property type="match status" value="1"/>
</dbReference>
<gene>
    <name evidence="1" type="ORF">LX95_00524</name>
</gene>
<dbReference type="GO" id="GO:0008168">
    <property type="term" value="F:methyltransferase activity"/>
    <property type="evidence" value="ECO:0007669"/>
    <property type="project" value="UniProtKB-KW"/>
</dbReference>
<keyword evidence="1" id="KW-0489">Methyltransferase</keyword>
<organism evidence="1 2">
    <name type="scientific">Mesonia algae</name>
    <dbReference type="NCBI Taxonomy" id="213248"/>
    <lineage>
        <taxon>Bacteria</taxon>
        <taxon>Pseudomonadati</taxon>
        <taxon>Bacteroidota</taxon>
        <taxon>Flavobacteriia</taxon>
        <taxon>Flavobacteriales</taxon>
        <taxon>Flavobacteriaceae</taxon>
        <taxon>Mesonia</taxon>
    </lineage>
</organism>
<dbReference type="PANTHER" id="PTHR43861">
    <property type="entry name" value="TRANS-ACONITATE 2-METHYLTRANSFERASE-RELATED"/>
    <property type="match status" value="1"/>
</dbReference>
<accession>A0A2W7K9B3</accession>
<dbReference type="Proteomes" id="UP000249542">
    <property type="component" value="Unassembled WGS sequence"/>
</dbReference>
<evidence type="ECO:0000313" key="2">
    <source>
        <dbReference type="Proteomes" id="UP000249542"/>
    </source>
</evidence>
<reference evidence="1 2" key="1">
    <citation type="submission" date="2018-06" db="EMBL/GenBank/DDBJ databases">
        <title>Genomic Encyclopedia of Archaeal and Bacterial Type Strains, Phase II (KMG-II): from individual species to whole genera.</title>
        <authorList>
            <person name="Goeker M."/>
        </authorList>
    </citation>
    <scope>NUCLEOTIDE SEQUENCE [LARGE SCALE GENOMIC DNA]</scope>
    <source>
        <strain evidence="1 2">DSM 15361</strain>
    </source>
</reference>
<dbReference type="AlphaFoldDB" id="A0A2W7K9B3"/>
<dbReference type="EMBL" id="QKYV01000001">
    <property type="protein sequence ID" value="PZW44190.1"/>
    <property type="molecule type" value="Genomic_DNA"/>
</dbReference>
<dbReference type="InterPro" id="IPR029063">
    <property type="entry name" value="SAM-dependent_MTases_sf"/>
</dbReference>
<proteinExistence type="predicted"/>